<dbReference type="Proteomes" id="UP000095282">
    <property type="component" value="Unplaced"/>
</dbReference>
<organism evidence="2 3">
    <name type="scientific">Caenorhabditis tropicalis</name>
    <dbReference type="NCBI Taxonomy" id="1561998"/>
    <lineage>
        <taxon>Eukaryota</taxon>
        <taxon>Metazoa</taxon>
        <taxon>Ecdysozoa</taxon>
        <taxon>Nematoda</taxon>
        <taxon>Chromadorea</taxon>
        <taxon>Rhabditida</taxon>
        <taxon>Rhabditina</taxon>
        <taxon>Rhabditomorpha</taxon>
        <taxon>Rhabditoidea</taxon>
        <taxon>Rhabditidae</taxon>
        <taxon>Peloderinae</taxon>
        <taxon>Caenorhabditis</taxon>
    </lineage>
</organism>
<accession>A0A1I7UW18</accession>
<proteinExistence type="predicted"/>
<dbReference type="WBParaSite" id="Csp11.Scaffold630.g19917.t1">
    <property type="protein sequence ID" value="Csp11.Scaffold630.g19917.t1"/>
    <property type="gene ID" value="Csp11.Scaffold630.g19917"/>
</dbReference>
<dbReference type="AlphaFoldDB" id="A0A1I7UW18"/>
<feature type="signal peptide" evidence="1">
    <location>
        <begin position="1"/>
        <end position="18"/>
    </location>
</feature>
<dbReference type="Pfam" id="PF14747">
    <property type="entry name" value="DUF4473"/>
    <property type="match status" value="1"/>
</dbReference>
<feature type="chain" id="PRO_5009309415" evidence="1">
    <location>
        <begin position="19"/>
        <end position="102"/>
    </location>
</feature>
<dbReference type="InterPro" id="IPR027913">
    <property type="entry name" value="DUF4473"/>
</dbReference>
<sequence>MFKQLSILIAFCVFLAHATMNLPTQEQYNEELKAAGMSQSGIDGLNALSQKFVSQYPIVQSNKEASDKFMAEYTEEAQNYVKSMNPEDQKIYAESLKKYGLI</sequence>
<protein>
    <submittedName>
        <fullName evidence="3">DUF148 domain-containing protein</fullName>
    </submittedName>
</protein>
<evidence type="ECO:0000313" key="3">
    <source>
        <dbReference type="WBParaSite" id="Csp11.Scaffold630.g19917.t1"/>
    </source>
</evidence>
<reference evidence="3" key="1">
    <citation type="submission" date="2016-11" db="UniProtKB">
        <authorList>
            <consortium name="WormBaseParasite"/>
        </authorList>
    </citation>
    <scope>IDENTIFICATION</scope>
</reference>
<dbReference type="PANTHER" id="PTHR33272:SF1">
    <property type="entry name" value="DUF148 DOMAIN-CONTAINING PROTEIN"/>
    <property type="match status" value="1"/>
</dbReference>
<keyword evidence="2" id="KW-1185">Reference proteome</keyword>
<name>A0A1I7UW18_9PELO</name>
<evidence type="ECO:0000313" key="2">
    <source>
        <dbReference type="Proteomes" id="UP000095282"/>
    </source>
</evidence>
<keyword evidence="1" id="KW-0732">Signal</keyword>
<evidence type="ECO:0000256" key="1">
    <source>
        <dbReference type="SAM" id="SignalP"/>
    </source>
</evidence>
<dbReference type="eggNOG" id="ENOG502T3BU">
    <property type="taxonomic scope" value="Eukaryota"/>
</dbReference>
<dbReference type="PANTHER" id="PTHR33272">
    <property type="entry name" value="PROTEIN CBG22877-RELATED"/>
    <property type="match status" value="1"/>
</dbReference>